<dbReference type="RefSeq" id="WP_015177034.1">
    <property type="nucleotide sequence ID" value="NC_019729.1"/>
</dbReference>
<proteinExistence type="predicted"/>
<evidence type="ECO:0000313" key="2">
    <source>
        <dbReference type="Proteomes" id="UP000010478"/>
    </source>
</evidence>
<organism evidence="1 2">
    <name type="scientific">Phormidium nigroviride PCC 7112</name>
    <dbReference type="NCBI Taxonomy" id="179408"/>
    <lineage>
        <taxon>Bacteria</taxon>
        <taxon>Bacillati</taxon>
        <taxon>Cyanobacteriota</taxon>
        <taxon>Cyanophyceae</taxon>
        <taxon>Oscillatoriophycideae</taxon>
        <taxon>Oscillatoriales</taxon>
        <taxon>Oscillatoriaceae</taxon>
        <taxon>Phormidium</taxon>
    </lineage>
</organism>
<evidence type="ECO:0000313" key="1">
    <source>
        <dbReference type="EMBL" id="AFZ07769.1"/>
    </source>
</evidence>
<dbReference type="EMBL" id="CP003614">
    <property type="protein sequence ID" value="AFZ07769.1"/>
    <property type="molecule type" value="Genomic_DNA"/>
</dbReference>
<dbReference type="AlphaFoldDB" id="K9VJS4"/>
<dbReference type="KEGG" id="oni:Osc7112_3393"/>
<dbReference type="PATRIC" id="fig|179408.3.peg.4173"/>
<dbReference type="HOGENOM" id="CLU_099860_0_0_3"/>
<dbReference type="OrthoDB" id="9797348at2"/>
<sequence length="191" mass="22814">MMRFTPPPEPADFDRQVRKAGNNWLVKHPGKEPKDFWSSFKPQLAKEFQNLCGYSVMYIPSRMGTVDHYLSKSKAENRHLIYDWKNYRYALQRVNSCKGTYDRQILDPFEVEDNWFEIILPSCQLILTDAIPSHERDRAEFTLKKLQLQNSEWVIEQRQEWYRMYLENELNLEGLEKKAPLIARAVKKQLN</sequence>
<protein>
    <submittedName>
        <fullName evidence="1">Uncharacterized protein</fullName>
    </submittedName>
</protein>
<dbReference type="eggNOG" id="COG1403">
    <property type="taxonomic scope" value="Bacteria"/>
</dbReference>
<dbReference type="Proteomes" id="UP000010478">
    <property type="component" value="Chromosome"/>
</dbReference>
<dbReference type="STRING" id="179408.Osc7112_3393"/>
<name>K9VJS4_9CYAN</name>
<accession>K9VJS4</accession>
<gene>
    <name evidence="1" type="ORF">Osc7112_3393</name>
</gene>
<reference evidence="1 2" key="1">
    <citation type="submission" date="2012-05" db="EMBL/GenBank/DDBJ databases">
        <title>Finished chromosome of genome of Oscillatoria sp. PCC 7112.</title>
        <authorList>
            <consortium name="US DOE Joint Genome Institute"/>
            <person name="Gugger M."/>
            <person name="Coursin T."/>
            <person name="Rippka R."/>
            <person name="Tandeau De Marsac N."/>
            <person name="Huntemann M."/>
            <person name="Wei C.-L."/>
            <person name="Han J."/>
            <person name="Detter J.C."/>
            <person name="Han C."/>
            <person name="Tapia R."/>
            <person name="Davenport K."/>
            <person name="Daligault H."/>
            <person name="Erkkila T."/>
            <person name="Gu W."/>
            <person name="Munk A.C.C."/>
            <person name="Teshima H."/>
            <person name="Xu Y."/>
            <person name="Chain P."/>
            <person name="Chen A."/>
            <person name="Krypides N."/>
            <person name="Mavromatis K."/>
            <person name="Markowitz V."/>
            <person name="Szeto E."/>
            <person name="Ivanova N."/>
            <person name="Mikhailova N."/>
            <person name="Ovchinnikova G."/>
            <person name="Pagani I."/>
            <person name="Pati A."/>
            <person name="Goodwin L."/>
            <person name="Peters L."/>
            <person name="Pitluck S."/>
            <person name="Woyke T."/>
            <person name="Kerfeld C."/>
        </authorList>
    </citation>
    <scope>NUCLEOTIDE SEQUENCE [LARGE SCALE GENOMIC DNA]</scope>
    <source>
        <strain evidence="1 2">PCC 7112</strain>
    </source>
</reference>
<keyword evidence="2" id="KW-1185">Reference proteome</keyword>